<proteinExistence type="predicted"/>
<evidence type="ECO:0000313" key="2">
    <source>
        <dbReference type="Proteomes" id="UP000199514"/>
    </source>
</evidence>
<organism evidence="1 2">
    <name type="scientific">Flexibacter flexilis DSM 6793</name>
    <dbReference type="NCBI Taxonomy" id="927664"/>
    <lineage>
        <taxon>Bacteria</taxon>
        <taxon>Pseudomonadati</taxon>
        <taxon>Bacteroidota</taxon>
        <taxon>Cytophagia</taxon>
        <taxon>Cytophagales</taxon>
        <taxon>Flexibacteraceae</taxon>
        <taxon>Flexibacter</taxon>
    </lineage>
</organism>
<reference evidence="1 2" key="1">
    <citation type="submission" date="2016-10" db="EMBL/GenBank/DDBJ databases">
        <authorList>
            <person name="de Groot N.N."/>
        </authorList>
    </citation>
    <scope>NUCLEOTIDE SEQUENCE [LARGE SCALE GENOMIC DNA]</scope>
    <source>
        <strain evidence="1 2">DSM 6793</strain>
    </source>
</reference>
<dbReference type="RefSeq" id="WP_091516279.1">
    <property type="nucleotide sequence ID" value="NZ_FOLE01000013.1"/>
</dbReference>
<sequence length="1124" mass="131100">MCNDVQKASNDLKLKFTNIFLGVCKELQIVEIWADQNRDENGKTKWQILFENTLKDLGVIYGYFSEYDPYSQEMKYFLDIPNVLHNDRTNEFQAPYIPYFYCSDKGSNTYTNLVSKLFTNSQAKFKSIKEAPKLYQHLPIQRKGNETTELISDKCLNCFIPCQIREKTDYYVVLFDEIIFYQFAYCYLNKTSLSSYYKKDKEHLVFTYLIKFALSIEQKIGQNKLHEKLHIPLENWNKACEIEQRTKIYSIVNENVKNDKWKEQTYKLFEGIVDGLINEFIQESIDGSFNLKEEKFKILKHISRFDIEASLLIFDSENQEVIFHDLFVFPLYTEKNKPILKTSCVNGVELEIYSPLLLVLYIKTRYLLLQDGVFDEDNDSADGFQLTKEIVKIFAEKIIQEDYLKNVLKKELIIPSTKAAISQVMARNSSHNIGSHVLNKLTGDISQLRLEDFKSYDSIYTNKVLKNENILDQLSKFNNYIKCRMDYLSDITFGIPAMRVNKRLHSEVLSDLDDVRLLLENISGLSDFHYSINIDSRIKRSENEFEIDPVVAMPNDILGCQAFYNIIENVIRNTAKHSDKINVDNPNNNSIIFTIELKPINTNGFKEHLLHQANLLYEVNIYDNVVVSGSADKLSKEEKDEYYDKTQTDNQAQISTIDYLVYNQNKKLNDSILKKDDNTLRSSSLGLIEMEASACYLRHLDVSNLEDDDYNIEYNENIFNSKDNFNILKALKIKAKTQQENEAERFYLGYRFFVLKPTEVLLIGDYQLSSEFENNGFQQLSFEDFQKEIKKGKVFNHQFLVYEDDNTKNLINETETVIDINDTAIKVAKYKTLLPKRIMEIKSLEGFPSSAENVMKLFWEQWAKQVNCYDLCISTAVPENSESQEIHILNHGKNTLSECQKKFFEKWFNDKCNNNYIEALSSNGQQKLPSFFKFTAGTSTSPLTKYQSCIKDEINDKLLYPELYFSITEAAKTNIIILDERVQYAANNLFYEGHSFAEYYHHSRIFVPEKTIDLGANNMDIVKKEIENFIIPFLSMENYLVIHYSIIERFFNKAQNKETAVHKWLNHYSSLSNIIVTSGRGKIKNLPPNIHFVNLSPLLASVIDFRSKYYLHQIIMSSRKPNKV</sequence>
<gene>
    <name evidence="1" type="ORF">SAMN05421780_11339</name>
</gene>
<dbReference type="STRING" id="927664.SAMN05421780_11339"/>
<keyword evidence="2" id="KW-1185">Reference proteome</keyword>
<evidence type="ECO:0000313" key="1">
    <source>
        <dbReference type="EMBL" id="SFC93864.1"/>
    </source>
</evidence>
<dbReference type="AlphaFoldDB" id="A0A1I1N819"/>
<protein>
    <submittedName>
        <fullName evidence="1">Uncharacterized protein</fullName>
    </submittedName>
</protein>
<dbReference type="OrthoDB" id="1494272at2"/>
<dbReference type="EMBL" id="FOLE01000013">
    <property type="protein sequence ID" value="SFC93864.1"/>
    <property type="molecule type" value="Genomic_DNA"/>
</dbReference>
<accession>A0A1I1N819</accession>
<dbReference type="Proteomes" id="UP000199514">
    <property type="component" value="Unassembled WGS sequence"/>
</dbReference>
<name>A0A1I1N819_9BACT</name>